<dbReference type="OrthoDB" id="1912at2157"/>
<evidence type="ECO:0000256" key="5">
    <source>
        <dbReference type="ARBA" id="ARBA00022741"/>
    </source>
</evidence>
<comment type="catalytic activity">
    <reaction evidence="8">
        <text>FMN + ATP + H(+) = FAD + diphosphate</text>
        <dbReference type="Rhea" id="RHEA:17237"/>
        <dbReference type="ChEBI" id="CHEBI:15378"/>
        <dbReference type="ChEBI" id="CHEBI:30616"/>
        <dbReference type="ChEBI" id="CHEBI:33019"/>
        <dbReference type="ChEBI" id="CHEBI:57692"/>
        <dbReference type="ChEBI" id="CHEBI:58210"/>
        <dbReference type="EC" id="2.7.7.2"/>
    </reaction>
</comment>
<evidence type="ECO:0000256" key="1">
    <source>
        <dbReference type="ARBA" id="ARBA00022630"/>
    </source>
</evidence>
<evidence type="ECO:0000256" key="2">
    <source>
        <dbReference type="ARBA" id="ARBA00022643"/>
    </source>
</evidence>
<dbReference type="PANTHER" id="PTHR43793:SF1">
    <property type="entry name" value="FAD SYNTHASE"/>
    <property type="match status" value="1"/>
</dbReference>
<dbReference type="RefSeq" id="WP_144260334.1">
    <property type="nucleotide sequence ID" value="NZ_QMDX01000001.1"/>
</dbReference>
<sequence length="155" mass="17388">MSGGPEDRDDTPSYDRVVAQGTFDVLHPGHLHYLREAATLGREVHVIIARRENVTHKQPPVLSDEQRREMVDALAPVTEAHLGHLDDFFIPIERIGPDCILLGHDQHHDADGVRGALDARGLDCDVRRATGRERGFEDELLSTGRIVDRICEERC</sequence>
<dbReference type="NCBIfam" id="TIGR00125">
    <property type="entry name" value="cyt_tran_rel"/>
    <property type="match status" value="1"/>
</dbReference>
<dbReference type="HAMAP" id="MF_02115">
    <property type="entry name" value="FAD_synth_arch"/>
    <property type="match status" value="1"/>
</dbReference>
<dbReference type="InterPro" id="IPR024902">
    <property type="entry name" value="FAD_synth_RibL"/>
</dbReference>
<proteinExistence type="inferred from homology"/>
<dbReference type="InterPro" id="IPR004821">
    <property type="entry name" value="Cyt_trans-like"/>
</dbReference>
<dbReference type="EMBL" id="QMDX01000001">
    <property type="protein sequence ID" value="TSD15859.1"/>
    <property type="molecule type" value="Genomic_DNA"/>
</dbReference>
<evidence type="ECO:0000313" key="10">
    <source>
        <dbReference type="EMBL" id="TSD15859.1"/>
    </source>
</evidence>
<comment type="similarity">
    <text evidence="8">Belongs to the archaeal FAD synthase family.</text>
</comment>
<dbReference type="SUPFAM" id="SSF52374">
    <property type="entry name" value="Nucleotidylyl transferase"/>
    <property type="match status" value="1"/>
</dbReference>
<feature type="domain" description="Cytidyltransferase-like" evidence="9">
    <location>
        <begin position="19"/>
        <end position="130"/>
    </location>
</feature>
<dbReference type="Pfam" id="PF01467">
    <property type="entry name" value="CTP_transf_like"/>
    <property type="match status" value="1"/>
</dbReference>
<dbReference type="InParanoid" id="A0A554NEP5"/>
<keyword evidence="4 8" id="KW-0548">Nucleotidyltransferase</keyword>
<keyword evidence="1 8" id="KW-0285">Flavoprotein</keyword>
<comment type="function">
    <text evidence="8">Catalyzes the transfer of the AMP portion of ATP to flavin mononucleotide (FMN) to produce flavin adenine dinucleotide (FAD) coenzyme.</text>
</comment>
<keyword evidence="3 8" id="KW-0808">Transferase</keyword>
<comment type="caution">
    <text evidence="8">Lacks conserved residue(s) required for the propagation of feature annotation.</text>
</comment>
<dbReference type="InterPro" id="IPR050385">
    <property type="entry name" value="Archaeal_FAD_synthase"/>
</dbReference>
<evidence type="ECO:0000256" key="7">
    <source>
        <dbReference type="ARBA" id="ARBA00022840"/>
    </source>
</evidence>
<comment type="caution">
    <text evidence="10">The sequence shown here is derived from an EMBL/GenBank/DDBJ whole genome shotgun (WGS) entry which is preliminary data.</text>
</comment>
<dbReference type="InterPro" id="IPR014729">
    <property type="entry name" value="Rossmann-like_a/b/a_fold"/>
</dbReference>
<dbReference type="UniPathway" id="UPA00277">
    <property type="reaction ID" value="UER00407"/>
</dbReference>
<dbReference type="GO" id="GO:0046444">
    <property type="term" value="P:FMN metabolic process"/>
    <property type="evidence" value="ECO:0007669"/>
    <property type="project" value="UniProtKB-UniRule"/>
</dbReference>
<name>A0A554NEP5_9EURY</name>
<keyword evidence="7 8" id="KW-0067">ATP-binding</keyword>
<evidence type="ECO:0000259" key="9">
    <source>
        <dbReference type="Pfam" id="PF01467"/>
    </source>
</evidence>
<protein>
    <recommendedName>
        <fullName evidence="8">FAD synthase</fullName>
        <ecNumber evidence="8">2.7.7.2</ecNumber>
    </recommendedName>
    <alternativeName>
        <fullName evidence="8">FMN adenylyltransferase</fullName>
    </alternativeName>
    <alternativeName>
        <fullName evidence="8">Flavin adenine dinucleotide synthase</fullName>
    </alternativeName>
</protein>
<dbReference type="GO" id="GO:0005524">
    <property type="term" value="F:ATP binding"/>
    <property type="evidence" value="ECO:0007669"/>
    <property type="project" value="UniProtKB-UniRule"/>
</dbReference>
<accession>A0A554NEP5</accession>
<feature type="binding site" evidence="8">
    <location>
        <begin position="27"/>
        <end position="30"/>
    </location>
    <ligand>
        <name>ATP</name>
        <dbReference type="ChEBI" id="CHEBI:30616"/>
    </ligand>
</feature>
<dbReference type="FunCoup" id="A0A554NEP5">
    <property type="interactions" value="8"/>
</dbReference>
<keyword evidence="2 8" id="KW-0288">FMN</keyword>
<reference evidence="10 11" key="1">
    <citation type="submission" date="2018-06" db="EMBL/GenBank/DDBJ databases">
        <title>Natronomonas sp. F16-60 a new haloarchaeon isolated from a solar saltern of Isla Cristina, Huelva, Spain.</title>
        <authorList>
            <person name="Duran-Viseras A."/>
            <person name="Sanchez-Porro C."/>
            <person name="Ventosa A."/>
        </authorList>
    </citation>
    <scope>NUCLEOTIDE SEQUENCE [LARGE SCALE GENOMIC DNA]</scope>
    <source>
        <strain evidence="10 11">F16-60</strain>
    </source>
</reference>
<gene>
    <name evidence="8" type="primary">ribL</name>
    <name evidence="10" type="ORF">DP107_01365</name>
</gene>
<dbReference type="Gene3D" id="3.40.50.620">
    <property type="entry name" value="HUPs"/>
    <property type="match status" value="1"/>
</dbReference>
<dbReference type="EC" id="2.7.7.2" evidence="8"/>
<feature type="binding site" evidence="8">
    <location>
        <begin position="22"/>
        <end position="23"/>
    </location>
    <ligand>
        <name>ATP</name>
        <dbReference type="ChEBI" id="CHEBI:30616"/>
    </ligand>
</feature>
<evidence type="ECO:0000256" key="4">
    <source>
        <dbReference type="ARBA" id="ARBA00022695"/>
    </source>
</evidence>
<evidence type="ECO:0000256" key="6">
    <source>
        <dbReference type="ARBA" id="ARBA00022827"/>
    </source>
</evidence>
<comment type="cofactor">
    <cofactor evidence="8">
        <name>a divalent metal cation</name>
        <dbReference type="ChEBI" id="CHEBI:60240"/>
    </cofactor>
</comment>
<dbReference type="AlphaFoldDB" id="A0A554NEP5"/>
<dbReference type="PANTHER" id="PTHR43793">
    <property type="entry name" value="FAD SYNTHASE"/>
    <property type="match status" value="1"/>
</dbReference>
<dbReference type="GO" id="GO:0003919">
    <property type="term" value="F:FMN adenylyltransferase activity"/>
    <property type="evidence" value="ECO:0007669"/>
    <property type="project" value="UniProtKB-UniRule"/>
</dbReference>
<dbReference type="GO" id="GO:0006747">
    <property type="term" value="P:FAD biosynthetic process"/>
    <property type="evidence" value="ECO:0007669"/>
    <property type="project" value="UniProtKB-UniRule"/>
</dbReference>
<keyword evidence="5 8" id="KW-0547">Nucleotide-binding</keyword>
<comment type="pathway">
    <text evidence="8">Cofactor biosynthesis; FAD biosynthesis; FAD from FMN: step 1/1.</text>
</comment>
<evidence type="ECO:0000256" key="8">
    <source>
        <dbReference type="HAMAP-Rule" id="MF_02115"/>
    </source>
</evidence>
<evidence type="ECO:0000256" key="3">
    <source>
        <dbReference type="ARBA" id="ARBA00022679"/>
    </source>
</evidence>
<dbReference type="Proteomes" id="UP000319894">
    <property type="component" value="Unassembled WGS sequence"/>
</dbReference>
<keyword evidence="6 8" id="KW-0274">FAD</keyword>
<organism evidence="10 11">
    <name type="scientific">Haloglomus irregulare</name>
    <dbReference type="NCBI Taxonomy" id="2234134"/>
    <lineage>
        <taxon>Archaea</taxon>
        <taxon>Methanobacteriati</taxon>
        <taxon>Methanobacteriota</taxon>
        <taxon>Stenosarchaea group</taxon>
        <taxon>Halobacteria</taxon>
        <taxon>Halobacteriales</taxon>
        <taxon>Natronomonadaceae</taxon>
        <taxon>Haloglomus</taxon>
    </lineage>
</organism>
<comment type="subunit">
    <text evidence="8">Homodimer.</text>
</comment>
<feature type="binding site" evidence="8">
    <location>
        <position position="105"/>
    </location>
    <ligand>
        <name>ATP</name>
        <dbReference type="ChEBI" id="CHEBI:30616"/>
    </ligand>
</feature>
<evidence type="ECO:0000313" key="11">
    <source>
        <dbReference type="Proteomes" id="UP000319894"/>
    </source>
</evidence>
<keyword evidence="11" id="KW-1185">Reference proteome</keyword>